<sequence length="1038" mass="112506">MINHFAKLYRLVFPFHKNLWQLFLSTLLLFLSGNLCAQVTKPLINSTLDGKVFDSNSKEPLPGATVSIEGTTHKASTDGDGKFNFITGQKFPYTLIINYIGYKVKKVIATGSPIAIGLEPDFNQLEDVVVVGYGTQKRGDLTGSVASVPAELKSQPVASPERLLQGSVPGVVVTQTSGQPGGGVSVQIRGNNSITAGSDPLYVIDGFPLNNDYSLNDAGVTTGSKINPLSTINTSDIESIDVLKDASATAIYGSRGANGVVIITTKSGSRNKSSINYDGYYGFQEVIKTIPLLNAGEWWQLRKDAAVNSGKSASLPAVSGYSLDTSGVGTDWQAAAFREAPIQNHNLSILAGSEKTRLAISGNYFDQDGILQNTGFRRISGRINVAHDYNEKLKFTSNISASQSKADVAPTAVVANLLLTPPSLPIYQDDGSYVIYSPFESSLQNPINSLYNQLNETKTNRLLGNIAGEYEIITGLKAKVLIGVDIVDNKQNRYLPKTTAEGLDLGGLAQVGSVFTSNWLNENTLSYDKVIGEKNRINAVVGFTAQQSNSEGTVAEAAGFATDAFSFNNLGTGVTNRTPSSIANEWSLASYLARVNYAYDSRYLFTLTFRADGSSKFGAGNKWGYFPSAAFGWNVSNEAFFKNVKQISQLKIRLSAGTTGNQNIPSYQSLSRLSYFRYNFSNTTVHGFAPITVPNPDLGWEKTFQFDGGIDVGFFNNRISLVADYYYKKTTDLLLSRTVPGTSGLAEFGGGQASTIYQNIGAVSNQGIEVYVNSNNLIGDFTWKSILVFAKNTNKILDLGEGVDQIIPVISQPSIAKVGYPLGSFIVYQTDGIIQEGDTPLTPQQNKNPGGQKYKDIDGDGQITQAGDRVVISNQPGFTAGFTNNFSYKGFDLSVFFQSSVGGKIYNANRANLELGTGYVNASKVLLNRWTPNHTDTDVKAAFQDPAITISDRFIESATYLRLKNLSFGYTIPKRVFGNSGFDSLRIYVSAQNLWTWTDYTGFDPEVSLNEQSLINKGIDQGVYPNSRSFQLGLSLTL</sequence>
<dbReference type="Proteomes" id="UP001589774">
    <property type="component" value="Unassembled WGS sequence"/>
</dbReference>
<dbReference type="InterPro" id="IPR023996">
    <property type="entry name" value="TonB-dep_OMP_SusC/RagA"/>
</dbReference>
<evidence type="ECO:0000256" key="1">
    <source>
        <dbReference type="ARBA" id="ARBA00004571"/>
    </source>
</evidence>
<evidence type="ECO:0000259" key="8">
    <source>
        <dbReference type="Pfam" id="PF07715"/>
    </source>
</evidence>
<dbReference type="RefSeq" id="WP_130858534.1">
    <property type="nucleotide sequence ID" value="NZ_JBHLWO010000008.1"/>
</dbReference>
<evidence type="ECO:0000313" key="10">
    <source>
        <dbReference type="Proteomes" id="UP001589774"/>
    </source>
</evidence>
<dbReference type="Gene3D" id="2.170.130.10">
    <property type="entry name" value="TonB-dependent receptor, plug domain"/>
    <property type="match status" value="1"/>
</dbReference>
<dbReference type="Gene3D" id="2.60.40.1120">
    <property type="entry name" value="Carboxypeptidase-like, regulatory domain"/>
    <property type="match status" value="1"/>
</dbReference>
<dbReference type="PROSITE" id="PS52016">
    <property type="entry name" value="TONB_DEPENDENT_REC_3"/>
    <property type="match status" value="1"/>
</dbReference>
<keyword evidence="5 7" id="KW-0472">Membrane</keyword>
<evidence type="ECO:0000256" key="4">
    <source>
        <dbReference type="ARBA" id="ARBA00022692"/>
    </source>
</evidence>
<accession>A0ABV6HT47</accession>
<dbReference type="InterPro" id="IPR023997">
    <property type="entry name" value="TonB-dep_OMP_SusC/RagA_CS"/>
</dbReference>
<comment type="similarity">
    <text evidence="7">Belongs to the TonB-dependent receptor family.</text>
</comment>
<evidence type="ECO:0000256" key="2">
    <source>
        <dbReference type="ARBA" id="ARBA00022448"/>
    </source>
</evidence>
<dbReference type="EMBL" id="JBHLWO010000008">
    <property type="protein sequence ID" value="MFC0321926.1"/>
    <property type="molecule type" value="Genomic_DNA"/>
</dbReference>
<protein>
    <submittedName>
        <fullName evidence="9">SusC/RagA family TonB-linked outer membrane protein</fullName>
    </submittedName>
</protein>
<dbReference type="Pfam" id="PF07715">
    <property type="entry name" value="Plug"/>
    <property type="match status" value="1"/>
</dbReference>
<keyword evidence="3 7" id="KW-1134">Transmembrane beta strand</keyword>
<dbReference type="InterPro" id="IPR039426">
    <property type="entry name" value="TonB-dep_rcpt-like"/>
</dbReference>
<evidence type="ECO:0000256" key="6">
    <source>
        <dbReference type="ARBA" id="ARBA00023237"/>
    </source>
</evidence>
<keyword evidence="2 7" id="KW-0813">Transport</keyword>
<name>A0ABV6HT47_9SPHI</name>
<reference evidence="9 10" key="1">
    <citation type="submission" date="2024-09" db="EMBL/GenBank/DDBJ databases">
        <authorList>
            <person name="Sun Q."/>
            <person name="Mori K."/>
        </authorList>
    </citation>
    <scope>NUCLEOTIDE SEQUENCE [LARGE SCALE GENOMIC DNA]</scope>
    <source>
        <strain evidence="9 10">CCM 7765</strain>
    </source>
</reference>
<dbReference type="NCBIfam" id="TIGR04056">
    <property type="entry name" value="OMP_RagA_SusC"/>
    <property type="match status" value="1"/>
</dbReference>
<keyword evidence="6 7" id="KW-0998">Cell outer membrane</keyword>
<organism evidence="9 10">
    <name type="scientific">Olivibacter oleidegradans</name>
    <dbReference type="NCBI Taxonomy" id="760123"/>
    <lineage>
        <taxon>Bacteria</taxon>
        <taxon>Pseudomonadati</taxon>
        <taxon>Bacteroidota</taxon>
        <taxon>Sphingobacteriia</taxon>
        <taxon>Sphingobacteriales</taxon>
        <taxon>Sphingobacteriaceae</taxon>
        <taxon>Olivibacter</taxon>
    </lineage>
</organism>
<evidence type="ECO:0000256" key="3">
    <source>
        <dbReference type="ARBA" id="ARBA00022452"/>
    </source>
</evidence>
<dbReference type="InterPro" id="IPR012910">
    <property type="entry name" value="Plug_dom"/>
</dbReference>
<dbReference type="InterPro" id="IPR008969">
    <property type="entry name" value="CarboxyPept-like_regulatory"/>
</dbReference>
<dbReference type="SUPFAM" id="SSF49464">
    <property type="entry name" value="Carboxypeptidase regulatory domain-like"/>
    <property type="match status" value="1"/>
</dbReference>
<comment type="caution">
    <text evidence="9">The sequence shown here is derived from an EMBL/GenBank/DDBJ whole genome shotgun (WGS) entry which is preliminary data.</text>
</comment>
<keyword evidence="4 7" id="KW-0812">Transmembrane</keyword>
<evidence type="ECO:0000313" key="9">
    <source>
        <dbReference type="EMBL" id="MFC0321926.1"/>
    </source>
</evidence>
<dbReference type="NCBIfam" id="TIGR04057">
    <property type="entry name" value="SusC_RagA_signa"/>
    <property type="match status" value="1"/>
</dbReference>
<dbReference type="Gene3D" id="2.40.170.20">
    <property type="entry name" value="TonB-dependent receptor, beta-barrel domain"/>
    <property type="match status" value="1"/>
</dbReference>
<evidence type="ECO:0000256" key="5">
    <source>
        <dbReference type="ARBA" id="ARBA00023136"/>
    </source>
</evidence>
<evidence type="ECO:0000256" key="7">
    <source>
        <dbReference type="PROSITE-ProRule" id="PRU01360"/>
    </source>
</evidence>
<gene>
    <name evidence="9" type="ORF">ACFFI0_26665</name>
</gene>
<dbReference type="Pfam" id="PF13715">
    <property type="entry name" value="CarbopepD_reg_2"/>
    <property type="match status" value="1"/>
</dbReference>
<comment type="subcellular location">
    <subcellularLocation>
        <location evidence="1 7">Cell outer membrane</location>
        <topology evidence="1 7">Multi-pass membrane protein</topology>
    </subcellularLocation>
</comment>
<keyword evidence="10" id="KW-1185">Reference proteome</keyword>
<feature type="domain" description="TonB-dependent receptor plug" evidence="8">
    <location>
        <begin position="140"/>
        <end position="260"/>
    </location>
</feature>
<dbReference type="InterPro" id="IPR037066">
    <property type="entry name" value="Plug_dom_sf"/>
</dbReference>
<proteinExistence type="inferred from homology"/>
<dbReference type="InterPro" id="IPR036942">
    <property type="entry name" value="Beta-barrel_TonB_sf"/>
</dbReference>
<dbReference type="SUPFAM" id="SSF56935">
    <property type="entry name" value="Porins"/>
    <property type="match status" value="1"/>
</dbReference>